<evidence type="ECO:0000256" key="2">
    <source>
        <dbReference type="ARBA" id="ARBA00022695"/>
    </source>
</evidence>
<dbReference type="Gene3D" id="3.90.550.10">
    <property type="entry name" value="Spore Coat Polysaccharide Biosynthesis Protein SpsA, Chain A"/>
    <property type="match status" value="1"/>
</dbReference>
<dbReference type="Proteomes" id="UP000285274">
    <property type="component" value="Unassembled WGS sequence"/>
</dbReference>
<feature type="domain" description="MobA-like NTP transferase" evidence="3">
    <location>
        <begin position="7"/>
        <end position="125"/>
    </location>
</feature>
<dbReference type="InterPro" id="IPR029044">
    <property type="entry name" value="Nucleotide-diphossugar_trans"/>
</dbReference>
<dbReference type="RefSeq" id="WP_118320549.1">
    <property type="nucleotide sequence ID" value="NZ_QRVM01000062.1"/>
</dbReference>
<evidence type="ECO:0000256" key="1">
    <source>
        <dbReference type="ARBA" id="ARBA00022679"/>
    </source>
</evidence>
<dbReference type="InterPro" id="IPR050065">
    <property type="entry name" value="GlmU-like"/>
</dbReference>
<evidence type="ECO:0000313" key="5">
    <source>
        <dbReference type="Proteomes" id="UP000285274"/>
    </source>
</evidence>
<name>A0A412IX45_9FIRM</name>
<dbReference type="AlphaFoldDB" id="A0A412IX45"/>
<evidence type="ECO:0000313" key="4">
    <source>
        <dbReference type="EMBL" id="RGS44626.1"/>
    </source>
</evidence>
<dbReference type="CDD" id="cd02523">
    <property type="entry name" value="PC_cytidylyltransferase"/>
    <property type="match status" value="1"/>
</dbReference>
<proteinExistence type="predicted"/>
<organism evidence="4 5">
    <name type="scientific">Holdemanella biformis</name>
    <dbReference type="NCBI Taxonomy" id="1735"/>
    <lineage>
        <taxon>Bacteria</taxon>
        <taxon>Bacillati</taxon>
        <taxon>Bacillota</taxon>
        <taxon>Erysipelotrichia</taxon>
        <taxon>Erysipelotrichales</taxon>
        <taxon>Erysipelotrichaceae</taxon>
        <taxon>Holdemanella</taxon>
    </lineage>
</organism>
<dbReference type="GO" id="GO:0016779">
    <property type="term" value="F:nucleotidyltransferase activity"/>
    <property type="evidence" value="ECO:0007669"/>
    <property type="project" value="UniProtKB-KW"/>
</dbReference>
<accession>A0A412IX45</accession>
<protein>
    <submittedName>
        <fullName evidence="4">Phosphocholine cytidylyltransferase family protein</fullName>
    </submittedName>
</protein>
<dbReference type="EMBL" id="QRVM01000062">
    <property type="protein sequence ID" value="RGS44626.1"/>
    <property type="molecule type" value="Genomic_DNA"/>
</dbReference>
<dbReference type="InterPro" id="IPR025877">
    <property type="entry name" value="MobA-like_NTP_Trfase"/>
</dbReference>
<dbReference type="Pfam" id="PF12804">
    <property type="entry name" value="NTP_transf_3"/>
    <property type="match status" value="1"/>
</dbReference>
<keyword evidence="2 4" id="KW-0548">Nucleotidyltransferase</keyword>
<sequence>MYKVERAIIMAAGFGSRMSPLTLETPKPLVKVNGVRMIDTVIDALHKNGIYEIYVVVGYLKEKFYGLEKEYAGLKVIDNPYFDTCNNIASLYVARDYIENAIILDGDQIIFNPEILKPEFERSGYNSVYVENGTDEWLQQVENGIVTSCSRTGGLKGWQLYSISRWNSQDGKQLKQDLEYEFDTKQNRQIYWDDVAMFCHPEHYQLGVMSMKKEDVVEIDGLDELIDMDSSYRGYKK</sequence>
<dbReference type="PANTHER" id="PTHR43584">
    <property type="entry name" value="NUCLEOTIDYL TRANSFERASE"/>
    <property type="match status" value="1"/>
</dbReference>
<dbReference type="PANTHER" id="PTHR43584:SF5">
    <property type="entry name" value="PROTEIN LICC"/>
    <property type="match status" value="1"/>
</dbReference>
<evidence type="ECO:0000259" key="3">
    <source>
        <dbReference type="Pfam" id="PF12804"/>
    </source>
</evidence>
<reference evidence="4 5" key="1">
    <citation type="submission" date="2018-08" db="EMBL/GenBank/DDBJ databases">
        <title>A genome reference for cultivated species of the human gut microbiota.</title>
        <authorList>
            <person name="Zou Y."/>
            <person name="Xue W."/>
            <person name="Luo G."/>
        </authorList>
    </citation>
    <scope>NUCLEOTIDE SEQUENCE [LARGE SCALE GENOMIC DNA]</scope>
    <source>
        <strain evidence="4 5">AF22-10AC</strain>
    </source>
</reference>
<gene>
    <name evidence="4" type="ORF">DWX92_10355</name>
</gene>
<keyword evidence="1 4" id="KW-0808">Transferase</keyword>
<dbReference type="SUPFAM" id="SSF53448">
    <property type="entry name" value="Nucleotide-diphospho-sugar transferases"/>
    <property type="match status" value="1"/>
</dbReference>
<comment type="caution">
    <text evidence="4">The sequence shown here is derived from an EMBL/GenBank/DDBJ whole genome shotgun (WGS) entry which is preliminary data.</text>
</comment>